<dbReference type="EMBL" id="BJYF01000025">
    <property type="protein sequence ID" value="GEN61099.1"/>
    <property type="molecule type" value="Genomic_DNA"/>
</dbReference>
<dbReference type="STRING" id="1120919.GCA_000429165_03090"/>
<feature type="signal peptide" evidence="1">
    <location>
        <begin position="1"/>
        <end position="19"/>
    </location>
</feature>
<evidence type="ECO:0000313" key="3">
    <source>
        <dbReference type="Proteomes" id="UP000321635"/>
    </source>
</evidence>
<dbReference type="AlphaFoldDB" id="A0A511XDR8"/>
<organism evidence="2 3">
    <name type="scientific">Acetobacter nitrogenifigens DSM 23921 = NBRC 105050</name>
    <dbReference type="NCBI Taxonomy" id="1120919"/>
    <lineage>
        <taxon>Bacteria</taxon>
        <taxon>Pseudomonadati</taxon>
        <taxon>Pseudomonadota</taxon>
        <taxon>Alphaproteobacteria</taxon>
        <taxon>Acetobacterales</taxon>
        <taxon>Acetobacteraceae</taxon>
        <taxon>Acetobacter</taxon>
    </lineage>
</organism>
<proteinExistence type="predicted"/>
<reference evidence="2 3" key="1">
    <citation type="submission" date="2019-07" db="EMBL/GenBank/DDBJ databases">
        <title>Whole genome shotgun sequence of Acetobacter nitrogenifigens NBRC 105050.</title>
        <authorList>
            <person name="Hosoyama A."/>
            <person name="Uohara A."/>
            <person name="Ohji S."/>
            <person name="Ichikawa N."/>
        </authorList>
    </citation>
    <scope>NUCLEOTIDE SEQUENCE [LARGE SCALE GENOMIC DNA]</scope>
    <source>
        <strain evidence="2 3">NBRC 105050</strain>
    </source>
</reference>
<keyword evidence="3" id="KW-1185">Reference proteome</keyword>
<sequence length="171" mass="18638">MMRVGCSVLLLLACSQAVAKPVTGVARLACADVQGIAHSVYDPGQSPDDDMVWLQQNIEIRGKSGSLTLPSERGQTTVDKAGKAGLSAFVASWACVQGSNGAHYLWLDYGCARDQLDGVCHGEKEWLRLFSLDGRKMDAGYMPQDPRYEDLYRKLGVKTESVQMESAVPLR</sequence>
<evidence type="ECO:0000313" key="2">
    <source>
        <dbReference type="EMBL" id="GEN61099.1"/>
    </source>
</evidence>
<feature type="chain" id="PRO_5022218517" evidence="1">
    <location>
        <begin position="20"/>
        <end position="171"/>
    </location>
</feature>
<gene>
    <name evidence="2" type="ORF">ANI02nite_29830</name>
</gene>
<comment type="caution">
    <text evidence="2">The sequence shown here is derived from an EMBL/GenBank/DDBJ whole genome shotgun (WGS) entry which is preliminary data.</text>
</comment>
<evidence type="ECO:0000256" key="1">
    <source>
        <dbReference type="SAM" id="SignalP"/>
    </source>
</evidence>
<name>A0A511XDR8_9PROT</name>
<keyword evidence="1" id="KW-0732">Signal</keyword>
<protein>
    <submittedName>
        <fullName evidence="2">Uncharacterized protein</fullName>
    </submittedName>
</protein>
<accession>A0A511XDR8</accession>
<dbReference type="Proteomes" id="UP000321635">
    <property type="component" value="Unassembled WGS sequence"/>
</dbReference>